<feature type="compositionally biased region" description="Low complexity" evidence="1">
    <location>
        <begin position="441"/>
        <end position="457"/>
    </location>
</feature>
<protein>
    <recommendedName>
        <fullName evidence="6">THAP-type domain-containing protein</fullName>
    </recommendedName>
</protein>
<dbReference type="PANTHER" id="PTHR47577:SF2">
    <property type="entry name" value="THAP DOMAIN CONTAINING 9"/>
    <property type="match status" value="1"/>
</dbReference>
<dbReference type="eggNOG" id="ENOG502SS4B">
    <property type="taxonomic scope" value="Eukaryota"/>
</dbReference>
<feature type="domain" description="Transposable element P transposase-like RNase H C-terminal" evidence="3">
    <location>
        <begin position="204"/>
        <end position="237"/>
    </location>
</feature>
<dbReference type="AlphaFoldDB" id="E9HNR1"/>
<name>E9HNR1_DAPPU</name>
<feature type="domain" description="Transposable element P transposase-like RNase H" evidence="2">
    <location>
        <begin position="1"/>
        <end position="109"/>
    </location>
</feature>
<dbReference type="HOGENOM" id="CLU_519985_0_0_1"/>
<dbReference type="OrthoDB" id="7474070at2759"/>
<sequence length="524" mass="58518">MTIAGDVSFDPMKLVFEGFVDYGEDDGFSEPITLKKHEGELADHALVLIFRPYRYSWIQPIACYATKGACPGGVIHQLMARAITVLHQNGAIVKSVVCDGAQTNKTVMRLCSITVQRIAGTPLSGLHKLTESHLYPTSFEKMNILESLLEALWETELASDSTNLKPFASQTTFEALRVTVFSTIELTEHLFSSEINYEFVLTGKLNQDCIERFFGIIRQAGGGTETPTVHSFLALFRMLCVYYPTKTTIAHANVEEERMSLLTSYKDCMLNRFKKDKKEAKARKQALKDRLANGMSMIDGTVFNMSAYNKCIDDVVYYLAGYVLHSRRNLIGSCDECWKSLTTDEDLPENSSFPNWLIVLRDKGGLKKVTPNIHSFSIPSKVEEERGSVERNQSTTSVKKIIEIVNYSSRNRNAACGLFCETDSAEEELLKEKPIPNQAPTQASTPAEEQTAAATTELPGPIPRRSRRLLDSASESEPELILTADEEENVLKNLALSSIRQDKTVETLEEAAKKLDLVSEPMNH</sequence>
<evidence type="ECO:0000259" key="2">
    <source>
        <dbReference type="Pfam" id="PF21787"/>
    </source>
</evidence>
<keyword evidence="5" id="KW-1185">Reference proteome</keyword>
<dbReference type="PANTHER" id="PTHR47577">
    <property type="entry name" value="THAP DOMAIN-CONTAINING PROTEIN 6"/>
    <property type="match status" value="1"/>
</dbReference>
<reference evidence="4 5" key="1">
    <citation type="journal article" date="2011" name="Science">
        <title>The ecoresponsive genome of Daphnia pulex.</title>
        <authorList>
            <person name="Colbourne J.K."/>
            <person name="Pfrender M.E."/>
            <person name="Gilbert D."/>
            <person name="Thomas W.K."/>
            <person name="Tucker A."/>
            <person name="Oakley T.H."/>
            <person name="Tokishita S."/>
            <person name="Aerts A."/>
            <person name="Arnold G.J."/>
            <person name="Basu M.K."/>
            <person name="Bauer D.J."/>
            <person name="Caceres C.E."/>
            <person name="Carmel L."/>
            <person name="Casola C."/>
            <person name="Choi J.H."/>
            <person name="Detter J.C."/>
            <person name="Dong Q."/>
            <person name="Dusheyko S."/>
            <person name="Eads B.D."/>
            <person name="Frohlich T."/>
            <person name="Geiler-Samerotte K.A."/>
            <person name="Gerlach D."/>
            <person name="Hatcher P."/>
            <person name="Jogdeo S."/>
            <person name="Krijgsveld J."/>
            <person name="Kriventseva E.V."/>
            <person name="Kultz D."/>
            <person name="Laforsch C."/>
            <person name="Lindquist E."/>
            <person name="Lopez J."/>
            <person name="Manak J.R."/>
            <person name="Muller J."/>
            <person name="Pangilinan J."/>
            <person name="Patwardhan R.P."/>
            <person name="Pitluck S."/>
            <person name="Pritham E.J."/>
            <person name="Rechtsteiner A."/>
            <person name="Rho M."/>
            <person name="Rogozin I.B."/>
            <person name="Sakarya O."/>
            <person name="Salamov A."/>
            <person name="Schaack S."/>
            <person name="Shapiro H."/>
            <person name="Shiga Y."/>
            <person name="Skalitzky C."/>
            <person name="Smith Z."/>
            <person name="Souvorov A."/>
            <person name="Sung W."/>
            <person name="Tang Z."/>
            <person name="Tsuchiya D."/>
            <person name="Tu H."/>
            <person name="Vos H."/>
            <person name="Wang M."/>
            <person name="Wolf Y.I."/>
            <person name="Yamagata H."/>
            <person name="Yamada T."/>
            <person name="Ye Y."/>
            <person name="Shaw J.R."/>
            <person name="Andrews J."/>
            <person name="Crease T.J."/>
            <person name="Tang H."/>
            <person name="Lucas S.M."/>
            <person name="Robertson H.M."/>
            <person name="Bork P."/>
            <person name="Koonin E.V."/>
            <person name="Zdobnov E.M."/>
            <person name="Grigoriev I.V."/>
            <person name="Lynch M."/>
            <person name="Boore J.L."/>
        </authorList>
    </citation>
    <scope>NUCLEOTIDE SEQUENCE [LARGE SCALE GENOMIC DNA]</scope>
</reference>
<dbReference type="InterPro" id="IPR048367">
    <property type="entry name" value="TNP-like_RNaseH_C"/>
</dbReference>
<dbReference type="InterPro" id="IPR048365">
    <property type="entry name" value="TNP-like_RNaseH_N"/>
</dbReference>
<dbReference type="KEGG" id="dpx:DAPPUDRAFT_262816"/>
<dbReference type="Proteomes" id="UP000000305">
    <property type="component" value="Unassembled WGS sequence"/>
</dbReference>
<evidence type="ECO:0008006" key="6">
    <source>
        <dbReference type="Google" id="ProtNLM"/>
    </source>
</evidence>
<organism evidence="4 5">
    <name type="scientific">Daphnia pulex</name>
    <name type="common">Water flea</name>
    <dbReference type="NCBI Taxonomy" id="6669"/>
    <lineage>
        <taxon>Eukaryota</taxon>
        <taxon>Metazoa</taxon>
        <taxon>Ecdysozoa</taxon>
        <taxon>Arthropoda</taxon>
        <taxon>Crustacea</taxon>
        <taxon>Branchiopoda</taxon>
        <taxon>Diplostraca</taxon>
        <taxon>Cladocera</taxon>
        <taxon>Anomopoda</taxon>
        <taxon>Daphniidae</taxon>
        <taxon>Daphnia</taxon>
    </lineage>
</organism>
<evidence type="ECO:0000259" key="3">
    <source>
        <dbReference type="Pfam" id="PF21789"/>
    </source>
</evidence>
<gene>
    <name evidence="4" type="ORF">DAPPUDRAFT_262816</name>
</gene>
<evidence type="ECO:0000256" key="1">
    <source>
        <dbReference type="SAM" id="MobiDB-lite"/>
    </source>
</evidence>
<dbReference type="EMBL" id="GL732698">
    <property type="protein sequence ID" value="EFX66625.1"/>
    <property type="molecule type" value="Genomic_DNA"/>
</dbReference>
<evidence type="ECO:0000313" key="4">
    <source>
        <dbReference type="EMBL" id="EFX66625.1"/>
    </source>
</evidence>
<dbReference type="Pfam" id="PF21789">
    <property type="entry name" value="TNP-like_RNaseH_C"/>
    <property type="match status" value="1"/>
</dbReference>
<proteinExistence type="predicted"/>
<dbReference type="Pfam" id="PF21787">
    <property type="entry name" value="TNP-like_RNaseH_N"/>
    <property type="match status" value="1"/>
</dbReference>
<accession>E9HNR1</accession>
<dbReference type="PhylomeDB" id="E9HNR1"/>
<evidence type="ECO:0000313" key="5">
    <source>
        <dbReference type="Proteomes" id="UP000000305"/>
    </source>
</evidence>
<dbReference type="OMA" id="CEECCAL"/>
<dbReference type="InParanoid" id="E9HNR1"/>
<feature type="region of interest" description="Disordered" evidence="1">
    <location>
        <begin position="432"/>
        <end position="481"/>
    </location>
</feature>